<dbReference type="SUPFAM" id="SSF54001">
    <property type="entry name" value="Cysteine proteinases"/>
    <property type="match status" value="1"/>
</dbReference>
<feature type="domain" description="Calpain catalytic" evidence="3">
    <location>
        <begin position="77"/>
        <end position="233"/>
    </location>
</feature>
<dbReference type="KEGG" id="gtt:GUITHDRAFT_148741"/>
<dbReference type="Pfam" id="PF00648">
    <property type="entry name" value="Peptidase_C2"/>
    <property type="match status" value="1"/>
</dbReference>
<feature type="region of interest" description="Disordered" evidence="2">
    <location>
        <begin position="834"/>
        <end position="877"/>
    </location>
</feature>
<dbReference type="SMART" id="SM00230">
    <property type="entry name" value="CysPc"/>
    <property type="match status" value="1"/>
</dbReference>
<gene>
    <name evidence="4" type="ORF">GUITHDRAFT_148741</name>
</gene>
<dbReference type="EMBL" id="JH993200">
    <property type="protein sequence ID" value="EKX32293.1"/>
    <property type="molecule type" value="Genomic_DNA"/>
</dbReference>
<sequence length="1224" mass="137644">MVVKVGNDTSFRPARDMLPCSVAEANFSEATQRAGAQAFPLFALDHLQAMEWEASEPFEDPDGDLLLPDCWQHEQEIEWKRPGAMNLTEPPKFQKIFLPDTEDSSEPPPPVVVKAQKKFQQFRPLEFFTKASSNPLRHDDWLLYHLVCAINTSREFLMTSKQDIWDGIYPQNPQAVPIYNPSGKYAVRLHVLGQWRQVFIDDRLPCKGEECILPRVKNKAEIWPMLLTKALLKALTITQTKADSGDEEVGKKMFPNILEREVYSFFVTCLTGMHPEFLETSESSFKQTLLNRMTAGKSYSVGWGNHPQERIKYISSFATGEGDEKSGGEGRHWDVNEDSSFIIHVNWTGELSHEVDIHAARLSWLLSTPAKEISQEGENQEETEEQREKGEQEVVKDEDAKISLKTEVMKPNVDMKHSCSWKSFLAHFTHVILFHKDSDYEFSSMVFLGQEVAAENSETPVDQEEHAIPVFDGLSHVALFVDNTKEDSDYVLFSISSSCQASMITISEIMFETKNNEMAEPSEQNFIPSITILPRTLVETDVNRSFLLRVRKGKSIFIIDFPSSFRTVLRVSSDSLLELKNFEGVFDKVGIKSLSSSGTVEGLEPRKDTIWFRQKLLPQGDCVCSLIIKTSNPHILSSVQLVLHENQIDSVKLQASAEGYILIARSYFGASPLAVEGEEATPLTCSWSLAVLSSCEVTMEGLASDQVLDANGYFVPNYSNELFRYQIEPKDETGLVYFSVFLRSFSPAELRLSLIATRKDQVWHTHSRDEASNEEVKTIEKDGKLVTTPLLEAQDLNCCEIFEACIPPAEDIVYLLIAHLVARRPLVMMAPKTKAEGSIESAEEEAAVDEKNEEAAGERALDESAQEEGKERVEKGEAEYVTNDIEEPGQEPFWSLRILTSISPDGLISENTTKEEKIDAFTAECRTNQNQEAFVLAMRKQNKLPSSDDAAAPAEPQGTEAEEEGETTSWPPQKEEEQSWADYLKEYLVGCPPAEPLVKRDLEAAEGYPSHVQLSEDWKAQEEMEEREATELDAVWEAHRQSREENKQARESSLNLLMQDMSSATVESCNKWFSKEEGSFLESRSKLLDVIAKGGDFLKSLTEALATIEVVLIDVEDENSESPSQQVNYEDEEIVGELLLAVKEADEGKWNANLERLAGRDPPMIEMQDVSLHNILCYHRQKVTAMLQTEHKRISQQNAAESDRLKEAAAAAAAAAAAEESEEA</sequence>
<reference evidence="4 6" key="1">
    <citation type="journal article" date="2012" name="Nature">
        <title>Algal genomes reveal evolutionary mosaicism and the fate of nucleomorphs.</title>
        <authorList>
            <consortium name="DOE Joint Genome Institute"/>
            <person name="Curtis B.A."/>
            <person name="Tanifuji G."/>
            <person name="Burki F."/>
            <person name="Gruber A."/>
            <person name="Irimia M."/>
            <person name="Maruyama S."/>
            <person name="Arias M.C."/>
            <person name="Ball S.G."/>
            <person name="Gile G.H."/>
            <person name="Hirakawa Y."/>
            <person name="Hopkins J.F."/>
            <person name="Kuo A."/>
            <person name="Rensing S.A."/>
            <person name="Schmutz J."/>
            <person name="Symeonidi A."/>
            <person name="Elias M."/>
            <person name="Eveleigh R.J."/>
            <person name="Herman E.K."/>
            <person name="Klute M.J."/>
            <person name="Nakayama T."/>
            <person name="Obornik M."/>
            <person name="Reyes-Prieto A."/>
            <person name="Armbrust E.V."/>
            <person name="Aves S.J."/>
            <person name="Beiko R.G."/>
            <person name="Coutinho P."/>
            <person name="Dacks J.B."/>
            <person name="Durnford D.G."/>
            <person name="Fast N.M."/>
            <person name="Green B.R."/>
            <person name="Grisdale C.J."/>
            <person name="Hempel F."/>
            <person name="Henrissat B."/>
            <person name="Hoppner M.P."/>
            <person name="Ishida K."/>
            <person name="Kim E."/>
            <person name="Koreny L."/>
            <person name="Kroth P.G."/>
            <person name="Liu Y."/>
            <person name="Malik S.B."/>
            <person name="Maier U.G."/>
            <person name="McRose D."/>
            <person name="Mock T."/>
            <person name="Neilson J.A."/>
            <person name="Onodera N.T."/>
            <person name="Poole A.M."/>
            <person name="Pritham E.J."/>
            <person name="Richards T.A."/>
            <person name="Rocap G."/>
            <person name="Roy S.W."/>
            <person name="Sarai C."/>
            <person name="Schaack S."/>
            <person name="Shirato S."/>
            <person name="Slamovits C.H."/>
            <person name="Spencer D.F."/>
            <person name="Suzuki S."/>
            <person name="Worden A.Z."/>
            <person name="Zauner S."/>
            <person name="Barry K."/>
            <person name="Bell C."/>
            <person name="Bharti A.K."/>
            <person name="Crow J.A."/>
            <person name="Grimwood J."/>
            <person name="Kramer R."/>
            <person name="Lindquist E."/>
            <person name="Lucas S."/>
            <person name="Salamov A."/>
            <person name="McFadden G.I."/>
            <person name="Lane C.E."/>
            <person name="Keeling P.J."/>
            <person name="Gray M.W."/>
            <person name="Grigoriev I.V."/>
            <person name="Archibald J.M."/>
        </authorList>
    </citation>
    <scope>NUCLEOTIDE SEQUENCE</scope>
    <source>
        <strain evidence="4 6">CCMP2712</strain>
    </source>
</reference>
<feature type="compositionally biased region" description="Basic and acidic residues" evidence="2">
    <location>
        <begin position="848"/>
        <end position="877"/>
    </location>
</feature>
<evidence type="ECO:0000313" key="5">
    <source>
        <dbReference type="EnsemblProtists" id="EKX32293"/>
    </source>
</evidence>
<dbReference type="PANTHER" id="PTHR46298:SF1">
    <property type="entry name" value="ANDROGLOBIN"/>
    <property type="match status" value="1"/>
</dbReference>
<dbReference type="GO" id="GO:0004198">
    <property type="term" value="F:calcium-dependent cysteine-type endopeptidase activity"/>
    <property type="evidence" value="ECO:0007669"/>
    <property type="project" value="InterPro"/>
</dbReference>
<comment type="caution">
    <text evidence="1">Lacks conserved residue(s) required for the propagation of feature annotation.</text>
</comment>
<dbReference type="RefSeq" id="XP_005819273.1">
    <property type="nucleotide sequence ID" value="XM_005819216.1"/>
</dbReference>
<evidence type="ECO:0000259" key="3">
    <source>
        <dbReference type="PROSITE" id="PS50203"/>
    </source>
</evidence>
<proteinExistence type="predicted"/>
<dbReference type="Proteomes" id="UP000011087">
    <property type="component" value="Unassembled WGS sequence"/>
</dbReference>
<reference evidence="5" key="3">
    <citation type="submission" date="2015-06" db="UniProtKB">
        <authorList>
            <consortium name="EnsemblProtists"/>
        </authorList>
    </citation>
    <scope>IDENTIFICATION</scope>
</reference>
<dbReference type="GO" id="GO:0006508">
    <property type="term" value="P:proteolysis"/>
    <property type="evidence" value="ECO:0007669"/>
    <property type="project" value="InterPro"/>
</dbReference>
<dbReference type="PaxDb" id="55529-EKX32293"/>
<reference evidence="6" key="2">
    <citation type="submission" date="2012-11" db="EMBL/GenBank/DDBJ databases">
        <authorList>
            <person name="Kuo A."/>
            <person name="Curtis B.A."/>
            <person name="Tanifuji G."/>
            <person name="Burki F."/>
            <person name="Gruber A."/>
            <person name="Irimia M."/>
            <person name="Maruyama S."/>
            <person name="Arias M.C."/>
            <person name="Ball S.G."/>
            <person name="Gile G.H."/>
            <person name="Hirakawa Y."/>
            <person name="Hopkins J.F."/>
            <person name="Rensing S.A."/>
            <person name="Schmutz J."/>
            <person name="Symeonidi A."/>
            <person name="Elias M."/>
            <person name="Eveleigh R.J."/>
            <person name="Herman E.K."/>
            <person name="Klute M.J."/>
            <person name="Nakayama T."/>
            <person name="Obornik M."/>
            <person name="Reyes-Prieto A."/>
            <person name="Armbrust E.V."/>
            <person name="Aves S.J."/>
            <person name="Beiko R.G."/>
            <person name="Coutinho P."/>
            <person name="Dacks J.B."/>
            <person name="Durnford D.G."/>
            <person name="Fast N.M."/>
            <person name="Green B.R."/>
            <person name="Grisdale C."/>
            <person name="Hempe F."/>
            <person name="Henrissat B."/>
            <person name="Hoppner M.P."/>
            <person name="Ishida K.-I."/>
            <person name="Kim E."/>
            <person name="Koreny L."/>
            <person name="Kroth P.G."/>
            <person name="Liu Y."/>
            <person name="Malik S.-B."/>
            <person name="Maier U.G."/>
            <person name="McRose D."/>
            <person name="Mock T."/>
            <person name="Neilson J.A."/>
            <person name="Onodera N.T."/>
            <person name="Poole A.M."/>
            <person name="Pritham E.J."/>
            <person name="Richards T.A."/>
            <person name="Rocap G."/>
            <person name="Roy S.W."/>
            <person name="Sarai C."/>
            <person name="Schaack S."/>
            <person name="Shirato S."/>
            <person name="Slamovits C.H."/>
            <person name="Spencer D.F."/>
            <person name="Suzuki S."/>
            <person name="Worden A.Z."/>
            <person name="Zauner S."/>
            <person name="Barry K."/>
            <person name="Bell C."/>
            <person name="Bharti A.K."/>
            <person name="Crow J.A."/>
            <person name="Grimwood J."/>
            <person name="Kramer R."/>
            <person name="Lindquist E."/>
            <person name="Lucas S."/>
            <person name="Salamov A."/>
            <person name="McFadden G.I."/>
            <person name="Lane C.E."/>
            <person name="Keeling P.J."/>
            <person name="Gray M.W."/>
            <person name="Grigoriev I.V."/>
            <person name="Archibald J.M."/>
        </authorList>
    </citation>
    <scope>NUCLEOTIDE SEQUENCE</scope>
    <source>
        <strain evidence="6">CCMP2712</strain>
    </source>
</reference>
<dbReference type="InterPro" id="IPR001300">
    <property type="entry name" value="Peptidase_C2_calpain_cat"/>
</dbReference>
<keyword evidence="6" id="KW-1185">Reference proteome</keyword>
<dbReference type="AlphaFoldDB" id="L1I7V8"/>
<dbReference type="OrthoDB" id="9374162at2759"/>
<evidence type="ECO:0000256" key="2">
    <source>
        <dbReference type="SAM" id="MobiDB-lite"/>
    </source>
</evidence>
<dbReference type="HOGENOM" id="CLU_268383_0_0_1"/>
<dbReference type="eggNOG" id="KOG0045">
    <property type="taxonomic scope" value="Eukaryota"/>
</dbReference>
<evidence type="ECO:0000256" key="1">
    <source>
        <dbReference type="PROSITE-ProRule" id="PRU00239"/>
    </source>
</evidence>
<dbReference type="PANTHER" id="PTHR46298">
    <property type="entry name" value="ANDROGLOBIN"/>
    <property type="match status" value="1"/>
</dbReference>
<evidence type="ECO:0000313" key="4">
    <source>
        <dbReference type="EMBL" id="EKX32293.1"/>
    </source>
</evidence>
<feature type="region of interest" description="Disordered" evidence="2">
    <location>
        <begin position="372"/>
        <end position="392"/>
    </location>
</feature>
<organism evidence="4">
    <name type="scientific">Guillardia theta (strain CCMP2712)</name>
    <name type="common">Cryptophyte</name>
    <dbReference type="NCBI Taxonomy" id="905079"/>
    <lineage>
        <taxon>Eukaryota</taxon>
        <taxon>Cryptophyceae</taxon>
        <taxon>Pyrenomonadales</taxon>
        <taxon>Geminigeraceae</taxon>
        <taxon>Guillardia</taxon>
    </lineage>
</organism>
<name>L1I7V8_GUITC</name>
<feature type="region of interest" description="Disordered" evidence="2">
    <location>
        <begin position="942"/>
        <end position="977"/>
    </location>
</feature>
<dbReference type="EnsemblProtists" id="EKX32293">
    <property type="protein sequence ID" value="EKX32293"/>
    <property type="gene ID" value="GUITHDRAFT_148741"/>
</dbReference>
<evidence type="ECO:0000313" key="6">
    <source>
        <dbReference type="Proteomes" id="UP000011087"/>
    </source>
</evidence>
<accession>L1I7V8</accession>
<feature type="compositionally biased region" description="Low complexity" evidence="2">
    <location>
        <begin position="945"/>
        <end position="959"/>
    </location>
</feature>
<dbReference type="PROSITE" id="PS50203">
    <property type="entry name" value="CALPAIN_CAT"/>
    <property type="match status" value="1"/>
</dbReference>
<dbReference type="InterPro" id="IPR053033">
    <property type="entry name" value="Androglobin-like"/>
</dbReference>
<dbReference type="STRING" id="905079.L1I7V8"/>
<dbReference type="InterPro" id="IPR038765">
    <property type="entry name" value="Papain-like_cys_pep_sf"/>
</dbReference>
<protein>
    <recommendedName>
        <fullName evidence="3">Calpain catalytic domain-containing protein</fullName>
    </recommendedName>
</protein>
<dbReference type="GeneID" id="17289017"/>